<evidence type="ECO:0000259" key="2">
    <source>
        <dbReference type="Pfam" id="PF13579"/>
    </source>
</evidence>
<dbReference type="PANTHER" id="PTHR45947:SF3">
    <property type="entry name" value="SULFOQUINOVOSYL TRANSFERASE SQD2"/>
    <property type="match status" value="1"/>
</dbReference>
<evidence type="ECO:0000259" key="1">
    <source>
        <dbReference type="Pfam" id="PF00534"/>
    </source>
</evidence>
<dbReference type="InterPro" id="IPR050194">
    <property type="entry name" value="Glycosyltransferase_grp1"/>
</dbReference>
<dbReference type="AlphaFoldDB" id="A0A7D6GL42"/>
<dbReference type="SUPFAM" id="SSF53756">
    <property type="entry name" value="UDP-Glycosyltransferase/glycogen phosphorylase"/>
    <property type="match status" value="1"/>
</dbReference>
<dbReference type="InterPro" id="IPR028098">
    <property type="entry name" value="Glyco_trans_4-like_N"/>
</dbReference>
<reference evidence="3 4" key="1">
    <citation type="submission" date="2020-07" db="EMBL/GenBank/DDBJ databases">
        <title>Natrinema (YPL30) sp. nov. and Haloterrigena xxxxxx (YPL8) sp. nov., isolated from a salt mine.</title>
        <authorList>
            <person name="Cui H."/>
        </authorList>
    </citation>
    <scope>NUCLEOTIDE SEQUENCE [LARGE SCALE GENOMIC DNA]</scope>
    <source>
        <strain evidence="3 4">YPL13</strain>
    </source>
</reference>
<dbReference type="EMBL" id="CP059154">
    <property type="protein sequence ID" value="QLK26819.1"/>
    <property type="molecule type" value="Genomic_DNA"/>
</dbReference>
<dbReference type="Pfam" id="PF00534">
    <property type="entry name" value="Glycos_transf_1"/>
    <property type="match status" value="1"/>
</dbReference>
<dbReference type="GO" id="GO:0016757">
    <property type="term" value="F:glycosyltransferase activity"/>
    <property type="evidence" value="ECO:0007669"/>
    <property type="project" value="InterPro"/>
</dbReference>
<sequence>MHLLVLTEDFYPSVSGGAHARWRFAQIATQRGHDVTVVTPRLPDTPVSEFVDNIEITRPFPSHPSSLPPASSISTATRIVHSGALFGWLQWWARGRRFDAVYSASNTLHWVAAALGRQRGIPSLSFVGYTPSMRPETQSSIKLALERLNFSHGMGDHVFCRVPAIRDLIAERSEADVQLIHGILNDDRIRSAHEHAQEAEIRSTYADPDEQLLVVAGRLSEEKNVPAAVNVLHELPQSYQLVIIGGGPQREAVQNAIDRHEEHERVTMCGELSHEKTLSLIDAADGLLLPSHTEAYPTVAFEGLALGCTVFATPVGILTEVEHPRLHLSPVEDFSKAIQSASLDRTRELDVNTLEEYSMEQFANQILGAIEA</sequence>
<dbReference type="InterPro" id="IPR001296">
    <property type="entry name" value="Glyco_trans_1"/>
</dbReference>
<evidence type="ECO:0000313" key="4">
    <source>
        <dbReference type="Proteomes" id="UP000510869"/>
    </source>
</evidence>
<organism evidence="3 4">
    <name type="scientific">Natrinema zhouii</name>
    <dbReference type="NCBI Taxonomy" id="1710539"/>
    <lineage>
        <taxon>Archaea</taxon>
        <taxon>Methanobacteriati</taxon>
        <taxon>Methanobacteriota</taxon>
        <taxon>Stenosarchaea group</taxon>
        <taxon>Halobacteria</taxon>
        <taxon>Halobacteriales</taxon>
        <taxon>Natrialbaceae</taxon>
        <taxon>Natrinema</taxon>
    </lineage>
</organism>
<name>A0A7D6GL42_9EURY</name>
<dbReference type="Gene3D" id="3.40.50.2000">
    <property type="entry name" value="Glycogen Phosphorylase B"/>
    <property type="match status" value="2"/>
</dbReference>
<feature type="domain" description="Glycosyltransferase subfamily 4-like N-terminal" evidence="2">
    <location>
        <begin position="22"/>
        <end position="172"/>
    </location>
</feature>
<evidence type="ECO:0000313" key="3">
    <source>
        <dbReference type="EMBL" id="QLK26819.1"/>
    </source>
</evidence>
<protein>
    <submittedName>
        <fullName evidence="3">Glycosyltransferase family 4 protein</fullName>
    </submittedName>
</protein>
<feature type="domain" description="Glycosyl transferase family 1" evidence="1">
    <location>
        <begin position="198"/>
        <end position="344"/>
    </location>
</feature>
<dbReference type="OrthoDB" id="132546at2157"/>
<dbReference type="PANTHER" id="PTHR45947">
    <property type="entry name" value="SULFOQUINOVOSYL TRANSFERASE SQD2"/>
    <property type="match status" value="1"/>
</dbReference>
<keyword evidence="4" id="KW-1185">Reference proteome</keyword>
<dbReference type="CDD" id="cd03801">
    <property type="entry name" value="GT4_PimA-like"/>
    <property type="match status" value="1"/>
</dbReference>
<dbReference type="Pfam" id="PF13579">
    <property type="entry name" value="Glyco_trans_4_4"/>
    <property type="match status" value="1"/>
</dbReference>
<dbReference type="RefSeq" id="WP_180841990.1">
    <property type="nucleotide sequence ID" value="NZ_CP059154.1"/>
</dbReference>
<gene>
    <name evidence="3" type="ORF">HYG81_04190</name>
</gene>
<proteinExistence type="predicted"/>
<dbReference type="Proteomes" id="UP000510869">
    <property type="component" value="Chromosome"/>
</dbReference>
<accession>A0A7D6GL42</accession>
<dbReference type="KEGG" id="nay:HYG81_04190"/>
<dbReference type="GeneID" id="56142377"/>